<accession>A0A4P6KZI9</accession>
<dbReference type="PANTHER" id="PTHR46438">
    <property type="entry name" value="ALPHA/BETA-HYDROLASES SUPERFAMILY PROTEIN"/>
    <property type="match status" value="1"/>
</dbReference>
<reference evidence="3 4" key="1">
    <citation type="submission" date="2019-02" db="EMBL/GenBank/DDBJ databases">
        <title>Draft Genome Sequences of Six Type Strains of the Genus Massilia.</title>
        <authorList>
            <person name="Miess H."/>
            <person name="Frediansyhah A."/>
            <person name="Gross H."/>
        </authorList>
    </citation>
    <scope>NUCLEOTIDE SEQUENCE [LARGE SCALE GENOMIC DNA]</scope>
    <source>
        <strain evidence="3 4">DSM 17473</strain>
    </source>
</reference>
<sequence length="203" mass="21841">MRKPSRLFFLPGALGRREFWHPLADLLAFPGPRVHVGWPGFGGVPPDAGVRGIDDLVARLLASVAEPSAIIAQSMGGVVALRAALEKPELFTHLVLSVTSGGMDMTPFDAEDWRPGLRANHPGLPDWFTSHQEDLSPRLSTLRIPTLLLWGDADPISPVQVGQRLASLLPQAHLHIVPGGEHDVGCTFASTIAPLVDRHLGFA</sequence>
<dbReference type="Pfam" id="PF00561">
    <property type="entry name" value="Abhydrolase_1"/>
    <property type="match status" value="1"/>
</dbReference>
<organism evidence="3 4">
    <name type="scientific">Pseudoduganella lutea</name>
    <dbReference type="NCBI Taxonomy" id="321985"/>
    <lineage>
        <taxon>Bacteria</taxon>
        <taxon>Pseudomonadati</taxon>
        <taxon>Pseudomonadota</taxon>
        <taxon>Betaproteobacteria</taxon>
        <taxon>Burkholderiales</taxon>
        <taxon>Oxalobacteraceae</taxon>
        <taxon>Telluria group</taxon>
        <taxon>Pseudoduganella</taxon>
    </lineage>
</organism>
<name>A0A4P6KZI9_9BURK</name>
<dbReference type="OrthoDB" id="5521505at2"/>
<keyword evidence="3" id="KW-0378">Hydrolase</keyword>
<dbReference type="Gene3D" id="3.40.50.1820">
    <property type="entry name" value="alpha/beta hydrolase"/>
    <property type="match status" value="1"/>
</dbReference>
<dbReference type="KEGG" id="plue:EWM63_18130"/>
<dbReference type="Pfam" id="PF12697">
    <property type="entry name" value="Abhydrolase_6"/>
    <property type="match status" value="1"/>
</dbReference>
<evidence type="ECO:0000313" key="3">
    <source>
        <dbReference type="EMBL" id="QBE64671.1"/>
    </source>
</evidence>
<proteinExistence type="predicted"/>
<dbReference type="GO" id="GO:0016787">
    <property type="term" value="F:hydrolase activity"/>
    <property type="evidence" value="ECO:0007669"/>
    <property type="project" value="UniProtKB-KW"/>
</dbReference>
<dbReference type="AlphaFoldDB" id="A0A4P6KZI9"/>
<dbReference type="EMBL" id="CP035913">
    <property type="protein sequence ID" value="QBE64671.1"/>
    <property type="molecule type" value="Genomic_DNA"/>
</dbReference>
<feature type="domain" description="AB hydrolase-1" evidence="1">
    <location>
        <begin position="132"/>
        <end position="183"/>
    </location>
</feature>
<gene>
    <name evidence="3" type="ORF">EWM63_18130</name>
</gene>
<dbReference type="RefSeq" id="WP_130187788.1">
    <property type="nucleotide sequence ID" value="NZ_CP035913.1"/>
</dbReference>
<evidence type="ECO:0000313" key="4">
    <source>
        <dbReference type="Proteomes" id="UP000290637"/>
    </source>
</evidence>
<dbReference type="InterPro" id="IPR000073">
    <property type="entry name" value="AB_hydrolase_1"/>
</dbReference>
<dbReference type="Proteomes" id="UP000290637">
    <property type="component" value="Chromosome"/>
</dbReference>
<evidence type="ECO:0000259" key="1">
    <source>
        <dbReference type="Pfam" id="PF00561"/>
    </source>
</evidence>
<keyword evidence="4" id="KW-1185">Reference proteome</keyword>
<dbReference type="SUPFAM" id="SSF53474">
    <property type="entry name" value="alpha/beta-Hydrolases"/>
    <property type="match status" value="1"/>
</dbReference>
<evidence type="ECO:0000259" key="2">
    <source>
        <dbReference type="Pfam" id="PF12697"/>
    </source>
</evidence>
<dbReference type="InterPro" id="IPR029058">
    <property type="entry name" value="AB_hydrolase_fold"/>
</dbReference>
<feature type="domain" description="AB hydrolase-1" evidence="2">
    <location>
        <begin position="7"/>
        <end position="129"/>
    </location>
</feature>
<protein>
    <submittedName>
        <fullName evidence="3">Alpha/beta fold hydrolase</fullName>
    </submittedName>
</protein>